<dbReference type="InterPro" id="IPR029068">
    <property type="entry name" value="Glyas_Bleomycin-R_OHBP_Dase"/>
</dbReference>
<evidence type="ECO:0000313" key="2">
    <source>
        <dbReference type="EMBL" id="QES88956.1"/>
    </source>
</evidence>
<proteinExistence type="predicted"/>
<sequence length="128" mass="15141">MNLNHINLIVKDVDKAVNLFAQHLGFHLIVNRNSKMAVMESNHNFALVIWGQVLNHKENTPEYPENFHIGFYQQNEEAVWEIYEKLKTEADLKFESEPKNIRNTFGFYFFFENMMIEISVDPFKDDVA</sequence>
<dbReference type="OrthoDB" id="1270449at2"/>
<dbReference type="EMBL" id="CP044016">
    <property type="protein sequence ID" value="QES88956.1"/>
    <property type="molecule type" value="Genomic_DNA"/>
</dbReference>
<dbReference type="KEGG" id="arac:E0W69_009900"/>
<dbReference type="InterPro" id="IPR004360">
    <property type="entry name" value="Glyas_Fos-R_dOase_dom"/>
</dbReference>
<keyword evidence="3" id="KW-1185">Reference proteome</keyword>
<evidence type="ECO:0000313" key="3">
    <source>
        <dbReference type="Proteomes" id="UP000292424"/>
    </source>
</evidence>
<dbReference type="InterPro" id="IPR051332">
    <property type="entry name" value="Fosfomycin_Res_Enzymes"/>
</dbReference>
<feature type="domain" description="Glyoxalase/fosfomycin resistance/dioxygenase" evidence="1">
    <location>
        <begin position="3"/>
        <end position="112"/>
    </location>
</feature>
<evidence type="ECO:0000259" key="1">
    <source>
        <dbReference type="Pfam" id="PF00903"/>
    </source>
</evidence>
<protein>
    <submittedName>
        <fullName evidence="2">VOC family protein</fullName>
    </submittedName>
</protein>
<dbReference type="PANTHER" id="PTHR36113:SF3">
    <property type="entry name" value="SLL5075 PROTEIN"/>
    <property type="match status" value="1"/>
</dbReference>
<dbReference type="Gene3D" id="3.10.180.10">
    <property type="entry name" value="2,3-Dihydroxybiphenyl 1,2-Dioxygenase, domain 1"/>
    <property type="match status" value="1"/>
</dbReference>
<dbReference type="CDD" id="cd06587">
    <property type="entry name" value="VOC"/>
    <property type="match status" value="1"/>
</dbReference>
<gene>
    <name evidence="2" type="ORF">E0W69_009900</name>
</gene>
<dbReference type="Pfam" id="PF00903">
    <property type="entry name" value="Glyoxalase"/>
    <property type="match status" value="1"/>
</dbReference>
<dbReference type="RefSeq" id="WP_131329902.1">
    <property type="nucleotide sequence ID" value="NZ_CP044016.1"/>
</dbReference>
<reference evidence="2 3" key="1">
    <citation type="submission" date="2019-09" db="EMBL/GenBank/DDBJ databases">
        <title>Complete genome sequence of Arachidicoccus sp. B3-10 isolated from apple orchard soil.</title>
        <authorList>
            <person name="Kim H.S."/>
            <person name="Han K.-I."/>
            <person name="Suh M.K."/>
            <person name="Lee K.C."/>
            <person name="Eom M.K."/>
            <person name="Kim J.-S."/>
            <person name="Kang S.W."/>
            <person name="Sin Y."/>
            <person name="Lee J.-S."/>
        </authorList>
    </citation>
    <scope>NUCLEOTIDE SEQUENCE [LARGE SCALE GENOMIC DNA]</scope>
    <source>
        <strain evidence="2 3">B3-10</strain>
    </source>
</reference>
<dbReference type="PANTHER" id="PTHR36113">
    <property type="entry name" value="LYASE, PUTATIVE-RELATED-RELATED"/>
    <property type="match status" value="1"/>
</dbReference>
<name>A0A5P2FZK3_9BACT</name>
<dbReference type="SUPFAM" id="SSF54593">
    <property type="entry name" value="Glyoxalase/Bleomycin resistance protein/Dihydroxybiphenyl dioxygenase"/>
    <property type="match status" value="1"/>
</dbReference>
<dbReference type="AlphaFoldDB" id="A0A5P2FZK3"/>
<dbReference type="Proteomes" id="UP000292424">
    <property type="component" value="Chromosome"/>
</dbReference>
<accession>A0A5P2FZK3</accession>
<organism evidence="2 3">
    <name type="scientific">Rhizosphaericola mali</name>
    <dbReference type="NCBI Taxonomy" id="2545455"/>
    <lineage>
        <taxon>Bacteria</taxon>
        <taxon>Pseudomonadati</taxon>
        <taxon>Bacteroidota</taxon>
        <taxon>Chitinophagia</taxon>
        <taxon>Chitinophagales</taxon>
        <taxon>Chitinophagaceae</taxon>
        <taxon>Rhizosphaericola</taxon>
    </lineage>
</organism>